<dbReference type="InterPro" id="IPR017850">
    <property type="entry name" value="Alkaline_phosphatase_core_sf"/>
</dbReference>
<dbReference type="InterPro" id="IPR010869">
    <property type="entry name" value="DUF1501"/>
</dbReference>
<dbReference type="EMBL" id="UINC01087786">
    <property type="protein sequence ID" value="SVC37455.1"/>
    <property type="molecule type" value="Genomic_DNA"/>
</dbReference>
<dbReference type="PANTHER" id="PTHR43737">
    <property type="entry name" value="BLL7424 PROTEIN"/>
    <property type="match status" value="1"/>
</dbReference>
<feature type="non-terminal residue" evidence="1">
    <location>
        <position position="135"/>
    </location>
</feature>
<gene>
    <name evidence="1" type="ORF">METZ01_LOCUS290309</name>
</gene>
<proteinExistence type="predicted"/>
<accession>A0A382LNY8</accession>
<protein>
    <recommendedName>
        <fullName evidence="2">DUF1501 domain-containing protein</fullName>
    </recommendedName>
</protein>
<evidence type="ECO:0000313" key="1">
    <source>
        <dbReference type="EMBL" id="SVC37455.1"/>
    </source>
</evidence>
<organism evidence="1">
    <name type="scientific">marine metagenome</name>
    <dbReference type="NCBI Taxonomy" id="408172"/>
    <lineage>
        <taxon>unclassified sequences</taxon>
        <taxon>metagenomes</taxon>
        <taxon>ecological metagenomes</taxon>
    </lineage>
</organism>
<evidence type="ECO:0008006" key="2">
    <source>
        <dbReference type="Google" id="ProtNLM"/>
    </source>
</evidence>
<dbReference type="SUPFAM" id="SSF53649">
    <property type="entry name" value="Alkaline phosphatase-like"/>
    <property type="match status" value="1"/>
</dbReference>
<name>A0A382LNY8_9ZZZZ</name>
<sequence>MLKSLNQKHFEANPFEESLAARIESFELAYRMQSAAPEALALEKEPEHIRKMYGLEDDKCKHFAAQCLTARRMVERGVRFVQIYSGGMENQRSWDGHNDIHGNHTQFAGETDKPIAALLEDLSQRGLLDETLVIW</sequence>
<dbReference type="Pfam" id="PF07394">
    <property type="entry name" value="DUF1501"/>
    <property type="match status" value="1"/>
</dbReference>
<reference evidence="1" key="1">
    <citation type="submission" date="2018-05" db="EMBL/GenBank/DDBJ databases">
        <authorList>
            <person name="Lanie J.A."/>
            <person name="Ng W.-L."/>
            <person name="Kazmierczak K.M."/>
            <person name="Andrzejewski T.M."/>
            <person name="Davidsen T.M."/>
            <person name="Wayne K.J."/>
            <person name="Tettelin H."/>
            <person name="Glass J.I."/>
            <person name="Rusch D."/>
            <person name="Podicherti R."/>
            <person name="Tsui H.-C.T."/>
            <person name="Winkler M.E."/>
        </authorList>
    </citation>
    <scope>NUCLEOTIDE SEQUENCE</scope>
</reference>
<dbReference type="PANTHER" id="PTHR43737:SF1">
    <property type="entry name" value="DUF1501 DOMAIN-CONTAINING PROTEIN"/>
    <property type="match status" value="1"/>
</dbReference>
<dbReference type="AlphaFoldDB" id="A0A382LNY8"/>